<dbReference type="Pfam" id="PF12701">
    <property type="entry name" value="LSM14"/>
    <property type="match status" value="1"/>
</dbReference>
<evidence type="ECO:0000313" key="9">
    <source>
        <dbReference type="EnsemblMetazoa" id="CapteP171728"/>
    </source>
</evidence>
<sequence>MESYIGSVVSIHCGDVLGTYQGVVLQIDGGQQTLTLSEPFCNGMKGKVSTVTINAADIKDLKIIRNKEEAKVMPKVNHIHKPTKSSDIKPTVHRPPSANDTVVEVKSEPPKPQSHQLTAQGHQGSSRGWVSPRKMDQARSSPRRPTGRKEDCFSPPVASFANDEFDFEKNLALFDKQAVFAAIEGHSPMNTQKTSKIDNKYRCDENVIPSKPAVFRQILTAGGGDDAEGAYLTDAGLLVPSVSHELRSRLMKSAADCGLSCERQVEAVGRSAAEMILQLLGGNHRLTPQNAHQRPRVTVLCGPHMQGAQALNCARHLAMHTVQVTAFVPSQLSTLASPESQSELSLLRMTKTNIVTNPNDLPSSGVEMVVSGLDGHDCDNSHEPWAAAVVEWYATIKASALAIDPPTGPGGSSLGVPKWGLSIALPLHGAHTTCSQMYLCDLSLPTGVFSAASVKYTSPFGHKFVIPLHKKE</sequence>
<accession>R7T3K3</accession>
<dbReference type="STRING" id="283909.R7T3K3"/>
<dbReference type="InterPro" id="IPR004443">
    <property type="entry name" value="YjeF_N_dom"/>
</dbReference>
<dbReference type="Pfam" id="PF03853">
    <property type="entry name" value="YjeF_N"/>
    <property type="match status" value="1"/>
</dbReference>
<dbReference type="EMBL" id="AMQN01003667">
    <property type="status" value="NOT_ANNOTATED_CDS"/>
    <property type="molecule type" value="Genomic_DNA"/>
</dbReference>
<comment type="similarity">
    <text evidence="2">Belongs to the EDC3 family.</text>
</comment>
<feature type="compositionally biased region" description="Polar residues" evidence="5">
    <location>
        <begin position="113"/>
        <end position="128"/>
    </location>
</feature>
<evidence type="ECO:0000256" key="1">
    <source>
        <dbReference type="ARBA" id="ARBA00004201"/>
    </source>
</evidence>
<dbReference type="Pfam" id="PF09532">
    <property type="entry name" value="FDF"/>
    <property type="match status" value="1"/>
</dbReference>
<proteinExistence type="inferred from homology"/>
<evidence type="ECO:0000259" key="7">
    <source>
        <dbReference type="PROSITE" id="PS51512"/>
    </source>
</evidence>
<dbReference type="Gene3D" id="2.30.30.100">
    <property type="match status" value="1"/>
</dbReference>
<dbReference type="OrthoDB" id="10030313at2759"/>
<dbReference type="CDD" id="cd01737">
    <property type="entry name" value="LSm16_N"/>
    <property type="match status" value="1"/>
</dbReference>
<evidence type="ECO:0000256" key="4">
    <source>
        <dbReference type="ARBA" id="ARBA00022490"/>
    </source>
</evidence>
<feature type="region of interest" description="Disordered" evidence="5">
    <location>
        <begin position="79"/>
        <end position="155"/>
    </location>
</feature>
<evidence type="ECO:0000259" key="6">
    <source>
        <dbReference type="PROSITE" id="PS51385"/>
    </source>
</evidence>
<dbReference type="SUPFAM" id="SSF64153">
    <property type="entry name" value="YjeF N-terminal domain-like"/>
    <property type="match status" value="1"/>
</dbReference>
<dbReference type="SMART" id="SM01199">
    <property type="entry name" value="FDF"/>
    <property type="match status" value="1"/>
</dbReference>
<dbReference type="Proteomes" id="UP000014760">
    <property type="component" value="Unassembled WGS sequence"/>
</dbReference>
<comment type="subcellular location">
    <subcellularLocation>
        <location evidence="1">Cytoplasm</location>
        <location evidence="1">P-body</location>
    </subcellularLocation>
</comment>
<evidence type="ECO:0000256" key="3">
    <source>
        <dbReference type="ARBA" id="ARBA00015797"/>
    </source>
</evidence>
<dbReference type="InterPro" id="IPR034107">
    <property type="entry name" value="Lsm16_N"/>
</dbReference>
<evidence type="ECO:0000313" key="8">
    <source>
        <dbReference type="EMBL" id="ELT87191.1"/>
    </source>
</evidence>
<evidence type="ECO:0000256" key="2">
    <source>
        <dbReference type="ARBA" id="ARBA00006610"/>
    </source>
</evidence>
<dbReference type="PANTHER" id="PTHR13612">
    <property type="entry name" value="ENHANCER OF MRNA-DECAPPING PROTEIN 3"/>
    <property type="match status" value="1"/>
</dbReference>
<feature type="domain" description="DFDF" evidence="7">
    <location>
        <begin position="153"/>
        <end position="189"/>
    </location>
</feature>
<dbReference type="HOGENOM" id="CLU_026194_0_0_1"/>
<reference evidence="9" key="3">
    <citation type="submission" date="2015-06" db="UniProtKB">
        <authorList>
            <consortium name="EnsemblMetazoa"/>
        </authorList>
    </citation>
    <scope>IDENTIFICATION</scope>
</reference>
<dbReference type="InterPro" id="IPR019050">
    <property type="entry name" value="FDF_dom"/>
</dbReference>
<keyword evidence="10" id="KW-1185">Reference proteome</keyword>
<dbReference type="PROSITE" id="PS51512">
    <property type="entry name" value="DFDF"/>
    <property type="match status" value="1"/>
</dbReference>
<dbReference type="GO" id="GO:0000932">
    <property type="term" value="C:P-body"/>
    <property type="evidence" value="ECO:0007669"/>
    <property type="project" value="UniProtKB-SubCell"/>
</dbReference>
<feature type="domain" description="YjeF N-terminal" evidence="6">
    <location>
        <begin position="243"/>
        <end position="450"/>
    </location>
</feature>
<dbReference type="Gene3D" id="3.40.50.10260">
    <property type="entry name" value="YjeF N-terminal domain"/>
    <property type="match status" value="1"/>
</dbReference>
<reference evidence="8 10" key="2">
    <citation type="journal article" date="2013" name="Nature">
        <title>Insights into bilaterian evolution from three spiralian genomes.</title>
        <authorList>
            <person name="Simakov O."/>
            <person name="Marletaz F."/>
            <person name="Cho S.J."/>
            <person name="Edsinger-Gonzales E."/>
            <person name="Havlak P."/>
            <person name="Hellsten U."/>
            <person name="Kuo D.H."/>
            <person name="Larsson T."/>
            <person name="Lv J."/>
            <person name="Arendt D."/>
            <person name="Savage R."/>
            <person name="Osoegawa K."/>
            <person name="de Jong P."/>
            <person name="Grimwood J."/>
            <person name="Chapman J.A."/>
            <person name="Shapiro H."/>
            <person name="Aerts A."/>
            <person name="Otillar R.P."/>
            <person name="Terry A.Y."/>
            <person name="Boore J.L."/>
            <person name="Grigoriev I.V."/>
            <person name="Lindberg D.R."/>
            <person name="Seaver E.C."/>
            <person name="Weisblat D.A."/>
            <person name="Putnam N.H."/>
            <person name="Rokhsar D.S."/>
        </authorList>
    </citation>
    <scope>NUCLEOTIDE SEQUENCE</scope>
    <source>
        <strain evidence="8 10">I ESC-2004</strain>
    </source>
</reference>
<reference evidence="10" key="1">
    <citation type="submission" date="2012-12" db="EMBL/GenBank/DDBJ databases">
        <authorList>
            <person name="Hellsten U."/>
            <person name="Grimwood J."/>
            <person name="Chapman J.A."/>
            <person name="Shapiro H."/>
            <person name="Aerts A."/>
            <person name="Otillar R.P."/>
            <person name="Terry A.Y."/>
            <person name="Boore J.L."/>
            <person name="Simakov O."/>
            <person name="Marletaz F."/>
            <person name="Cho S.-J."/>
            <person name="Edsinger-Gonzales E."/>
            <person name="Havlak P."/>
            <person name="Kuo D.-H."/>
            <person name="Larsson T."/>
            <person name="Lv J."/>
            <person name="Arendt D."/>
            <person name="Savage R."/>
            <person name="Osoegawa K."/>
            <person name="de Jong P."/>
            <person name="Lindberg D.R."/>
            <person name="Seaver E.C."/>
            <person name="Weisblat D.A."/>
            <person name="Putnam N.H."/>
            <person name="Grigoriev I.V."/>
            <person name="Rokhsar D.S."/>
        </authorList>
    </citation>
    <scope>NUCLEOTIDE SEQUENCE</scope>
    <source>
        <strain evidence="10">I ESC-2004</strain>
    </source>
</reference>
<name>R7T3K3_CAPTE</name>
<dbReference type="EMBL" id="KB312450">
    <property type="protein sequence ID" value="ELT87191.1"/>
    <property type="molecule type" value="Genomic_DNA"/>
</dbReference>
<dbReference type="OMA" id="NHQWPKI"/>
<dbReference type="PROSITE" id="PS51385">
    <property type="entry name" value="YJEF_N"/>
    <property type="match status" value="1"/>
</dbReference>
<organism evidence="8">
    <name type="scientific">Capitella teleta</name>
    <name type="common">Polychaete worm</name>
    <dbReference type="NCBI Taxonomy" id="283909"/>
    <lineage>
        <taxon>Eukaryota</taxon>
        <taxon>Metazoa</taxon>
        <taxon>Spiralia</taxon>
        <taxon>Lophotrochozoa</taxon>
        <taxon>Annelida</taxon>
        <taxon>Polychaeta</taxon>
        <taxon>Sedentaria</taxon>
        <taxon>Scolecida</taxon>
        <taxon>Capitellidae</taxon>
        <taxon>Capitella</taxon>
    </lineage>
</organism>
<evidence type="ECO:0000313" key="10">
    <source>
        <dbReference type="Proteomes" id="UP000014760"/>
    </source>
</evidence>
<dbReference type="GO" id="GO:0033962">
    <property type="term" value="P:P-body assembly"/>
    <property type="evidence" value="ECO:0007669"/>
    <property type="project" value="TreeGrafter"/>
</dbReference>
<keyword evidence="4" id="KW-0963">Cytoplasm</keyword>
<dbReference type="GO" id="GO:0003729">
    <property type="term" value="F:mRNA binding"/>
    <property type="evidence" value="ECO:0007669"/>
    <property type="project" value="InterPro"/>
</dbReference>
<protein>
    <recommendedName>
        <fullName evidence="3">Enhancer of mRNA-decapping protein 3</fullName>
    </recommendedName>
</protein>
<dbReference type="InterPro" id="IPR025762">
    <property type="entry name" value="DFDF"/>
</dbReference>
<dbReference type="SMART" id="SM01271">
    <property type="entry name" value="LSM14"/>
    <property type="match status" value="1"/>
</dbReference>
<dbReference type="GO" id="GO:0031087">
    <property type="term" value="P:deadenylation-independent decapping of nuclear-transcribed mRNA"/>
    <property type="evidence" value="ECO:0007669"/>
    <property type="project" value="InterPro"/>
</dbReference>
<dbReference type="InterPro" id="IPR025609">
    <property type="entry name" value="Lsm14-like_N"/>
</dbReference>
<dbReference type="InterPro" id="IPR036652">
    <property type="entry name" value="YjeF_N_dom_sf"/>
</dbReference>
<evidence type="ECO:0000256" key="5">
    <source>
        <dbReference type="SAM" id="MobiDB-lite"/>
    </source>
</evidence>
<dbReference type="EnsemblMetazoa" id="CapteT171728">
    <property type="protein sequence ID" value="CapteP171728"/>
    <property type="gene ID" value="CapteG171728"/>
</dbReference>
<gene>
    <name evidence="8" type="ORF">CAPTEDRAFT_171728</name>
</gene>
<dbReference type="AlphaFoldDB" id="R7T3K3"/>
<dbReference type="PANTHER" id="PTHR13612:SF0">
    <property type="entry name" value="ENHANCER OF MRNA-DECAPPING PROTEIN 3"/>
    <property type="match status" value="1"/>
</dbReference>